<evidence type="ECO:0000256" key="6">
    <source>
        <dbReference type="ARBA" id="ARBA00023136"/>
    </source>
</evidence>
<feature type="transmembrane region" description="Helical" evidence="9">
    <location>
        <begin position="171"/>
        <end position="193"/>
    </location>
</feature>
<name>A0A8T0TBC0_PANVG</name>
<dbReference type="InterPro" id="IPR034294">
    <property type="entry name" value="Aquaporin_transptr"/>
</dbReference>
<dbReference type="InterPro" id="IPR022357">
    <property type="entry name" value="MIP_CS"/>
</dbReference>
<dbReference type="PROSITE" id="PS00221">
    <property type="entry name" value="MIP"/>
    <property type="match status" value="1"/>
</dbReference>
<evidence type="ECO:0000256" key="7">
    <source>
        <dbReference type="RuleBase" id="RU000477"/>
    </source>
</evidence>
<keyword evidence="4" id="KW-0677">Repeat</keyword>
<keyword evidence="11" id="KW-1185">Reference proteome</keyword>
<evidence type="ECO:0000256" key="2">
    <source>
        <dbReference type="ARBA" id="ARBA00022448"/>
    </source>
</evidence>
<gene>
    <name evidence="10" type="ORF">PVAP13_4NG046087</name>
</gene>
<accession>A0A8T0TBC0</accession>
<feature type="transmembrane region" description="Helical" evidence="9">
    <location>
        <begin position="237"/>
        <end position="261"/>
    </location>
</feature>
<dbReference type="Gene3D" id="1.20.1080.10">
    <property type="entry name" value="Glycerol uptake facilitator protein"/>
    <property type="match status" value="1"/>
</dbReference>
<evidence type="ECO:0000256" key="9">
    <source>
        <dbReference type="SAM" id="Phobius"/>
    </source>
</evidence>
<dbReference type="AlphaFoldDB" id="A0A8T0TBC0"/>
<dbReference type="Proteomes" id="UP000823388">
    <property type="component" value="Chromosome 4N"/>
</dbReference>
<dbReference type="PANTHER" id="PTHR45724:SF8">
    <property type="entry name" value="AQUAPORIN NIP1-4"/>
    <property type="match status" value="1"/>
</dbReference>
<evidence type="ECO:0000256" key="5">
    <source>
        <dbReference type="ARBA" id="ARBA00022989"/>
    </source>
</evidence>
<organism evidence="10 11">
    <name type="scientific">Panicum virgatum</name>
    <name type="common">Blackwell switchgrass</name>
    <dbReference type="NCBI Taxonomy" id="38727"/>
    <lineage>
        <taxon>Eukaryota</taxon>
        <taxon>Viridiplantae</taxon>
        <taxon>Streptophyta</taxon>
        <taxon>Embryophyta</taxon>
        <taxon>Tracheophyta</taxon>
        <taxon>Spermatophyta</taxon>
        <taxon>Magnoliopsida</taxon>
        <taxon>Liliopsida</taxon>
        <taxon>Poales</taxon>
        <taxon>Poaceae</taxon>
        <taxon>PACMAD clade</taxon>
        <taxon>Panicoideae</taxon>
        <taxon>Panicodae</taxon>
        <taxon>Paniceae</taxon>
        <taxon>Panicinae</taxon>
        <taxon>Panicum</taxon>
        <taxon>Panicum sect. Hiantes</taxon>
    </lineage>
</organism>
<evidence type="ECO:0000313" key="10">
    <source>
        <dbReference type="EMBL" id="KAG2606553.1"/>
    </source>
</evidence>
<evidence type="ECO:0000313" key="11">
    <source>
        <dbReference type="Proteomes" id="UP000823388"/>
    </source>
</evidence>
<reference evidence="10" key="1">
    <citation type="submission" date="2020-05" db="EMBL/GenBank/DDBJ databases">
        <title>WGS assembly of Panicum virgatum.</title>
        <authorList>
            <person name="Lovell J.T."/>
            <person name="Jenkins J."/>
            <person name="Shu S."/>
            <person name="Juenger T.E."/>
            <person name="Schmutz J."/>
        </authorList>
    </citation>
    <scope>NUCLEOTIDE SEQUENCE</scope>
    <source>
        <strain evidence="10">AP13</strain>
    </source>
</reference>
<dbReference type="SUPFAM" id="SSF81338">
    <property type="entry name" value="Aquaporin-like"/>
    <property type="match status" value="1"/>
</dbReference>
<dbReference type="PANTHER" id="PTHR45724">
    <property type="entry name" value="AQUAPORIN NIP2-1"/>
    <property type="match status" value="1"/>
</dbReference>
<proteinExistence type="inferred from homology"/>
<evidence type="ECO:0000256" key="4">
    <source>
        <dbReference type="ARBA" id="ARBA00022737"/>
    </source>
</evidence>
<keyword evidence="5 9" id="KW-1133">Transmembrane helix</keyword>
<dbReference type="GO" id="GO:0016020">
    <property type="term" value="C:membrane"/>
    <property type="evidence" value="ECO:0007669"/>
    <property type="project" value="UniProtKB-SubCell"/>
</dbReference>
<comment type="subcellular location">
    <subcellularLocation>
        <location evidence="1">Membrane</location>
        <topology evidence="1">Multi-pass membrane protein</topology>
    </subcellularLocation>
</comment>
<dbReference type="InterPro" id="IPR000425">
    <property type="entry name" value="MIP"/>
</dbReference>
<dbReference type="GO" id="GO:0015267">
    <property type="term" value="F:channel activity"/>
    <property type="evidence" value="ECO:0007669"/>
    <property type="project" value="InterPro"/>
</dbReference>
<keyword evidence="2 7" id="KW-0813">Transport</keyword>
<dbReference type="InterPro" id="IPR023271">
    <property type="entry name" value="Aquaporin-like"/>
</dbReference>
<sequence>MARREDDSYTNGSVYEASVEEGMKDKSEAYAEADDVGGQPEEASDGDALCGVQASVAFIQQLIAEFLATFFLIFAGCGVSTVNEKNGMATFPGVAVVWGMTVMAMIYAVGHVSGAHINPAVTVGFAISGRFPWKKASRFLLVICMVRVNIALITIILMASFVYMIHARTQVPAYMVVQTVAATAASLMLRLMFGGRHEPAPVTAPTGSNMQSLVLEFIITFYLMFVIMAVATDDRAVGQMAGLAVGGTIMLNALFAGPVSGASMNPARSIGPALVGSKYRALWVYIFGPVAGAAAGAWAYNLVRRTDRTLGEIKSAIIRPAN</sequence>
<dbReference type="EMBL" id="CM029044">
    <property type="protein sequence ID" value="KAG2606553.1"/>
    <property type="molecule type" value="Genomic_DNA"/>
</dbReference>
<feature type="transmembrane region" description="Helical" evidence="9">
    <location>
        <begin position="62"/>
        <end position="82"/>
    </location>
</feature>
<feature type="transmembrane region" description="Helical" evidence="9">
    <location>
        <begin position="282"/>
        <end position="300"/>
    </location>
</feature>
<comment type="similarity">
    <text evidence="7">Belongs to the MIP/aquaporin (TC 1.A.8) family.</text>
</comment>
<protein>
    <submittedName>
        <fullName evidence="10">Uncharacterized protein</fullName>
    </submittedName>
</protein>
<feature type="transmembrane region" description="Helical" evidence="9">
    <location>
        <begin position="139"/>
        <end position="165"/>
    </location>
</feature>
<dbReference type="Pfam" id="PF00230">
    <property type="entry name" value="MIP"/>
    <property type="match status" value="2"/>
</dbReference>
<evidence type="ECO:0000256" key="1">
    <source>
        <dbReference type="ARBA" id="ARBA00004141"/>
    </source>
</evidence>
<evidence type="ECO:0000256" key="8">
    <source>
        <dbReference type="SAM" id="MobiDB-lite"/>
    </source>
</evidence>
<keyword evidence="3 7" id="KW-0812">Transmembrane</keyword>
<evidence type="ECO:0000256" key="3">
    <source>
        <dbReference type="ARBA" id="ARBA00022692"/>
    </source>
</evidence>
<dbReference type="PRINTS" id="PR00783">
    <property type="entry name" value="MINTRINSICP"/>
</dbReference>
<feature type="transmembrane region" description="Helical" evidence="9">
    <location>
        <begin position="88"/>
        <end position="109"/>
    </location>
</feature>
<comment type="caution">
    <text evidence="10">The sequence shown here is derived from an EMBL/GenBank/DDBJ whole genome shotgun (WGS) entry which is preliminary data.</text>
</comment>
<feature type="region of interest" description="Disordered" evidence="8">
    <location>
        <begin position="1"/>
        <end position="22"/>
    </location>
</feature>
<feature type="transmembrane region" description="Helical" evidence="9">
    <location>
        <begin position="213"/>
        <end position="231"/>
    </location>
</feature>
<keyword evidence="6 9" id="KW-0472">Membrane</keyword>